<dbReference type="EMBL" id="SFCI01000635">
    <property type="protein sequence ID" value="TFY78677.1"/>
    <property type="molecule type" value="Genomic_DNA"/>
</dbReference>
<dbReference type="Proteomes" id="UP000298061">
    <property type="component" value="Unassembled WGS sequence"/>
</dbReference>
<evidence type="ECO:0000313" key="2">
    <source>
        <dbReference type="EMBL" id="TFY78677.1"/>
    </source>
</evidence>
<keyword evidence="3" id="KW-1185">Reference proteome</keyword>
<organism evidence="2 3">
    <name type="scientific">Hericium alpestre</name>
    <dbReference type="NCBI Taxonomy" id="135208"/>
    <lineage>
        <taxon>Eukaryota</taxon>
        <taxon>Fungi</taxon>
        <taxon>Dikarya</taxon>
        <taxon>Basidiomycota</taxon>
        <taxon>Agaricomycotina</taxon>
        <taxon>Agaricomycetes</taxon>
        <taxon>Russulales</taxon>
        <taxon>Hericiaceae</taxon>
        <taxon>Hericium</taxon>
    </lineage>
</organism>
<proteinExistence type="predicted"/>
<reference evidence="2 3" key="1">
    <citation type="submission" date="2019-02" db="EMBL/GenBank/DDBJ databases">
        <title>Genome sequencing of the rare red list fungi Hericium alpestre (H. flagellum).</title>
        <authorList>
            <person name="Buettner E."/>
            <person name="Kellner H."/>
        </authorList>
    </citation>
    <scope>NUCLEOTIDE SEQUENCE [LARGE SCALE GENOMIC DNA]</scope>
    <source>
        <strain evidence="2 3">DSM 108284</strain>
    </source>
</reference>
<comment type="caution">
    <text evidence="2">The sequence shown here is derived from an EMBL/GenBank/DDBJ whole genome shotgun (WGS) entry which is preliminary data.</text>
</comment>
<feature type="region of interest" description="Disordered" evidence="1">
    <location>
        <begin position="1"/>
        <end position="47"/>
    </location>
</feature>
<feature type="compositionally biased region" description="Low complexity" evidence="1">
    <location>
        <begin position="17"/>
        <end position="47"/>
    </location>
</feature>
<accession>A0A4Y9ZX89</accession>
<feature type="region of interest" description="Disordered" evidence="1">
    <location>
        <begin position="165"/>
        <end position="235"/>
    </location>
</feature>
<feature type="compositionally biased region" description="Polar residues" evidence="1">
    <location>
        <begin position="213"/>
        <end position="235"/>
    </location>
</feature>
<dbReference type="AlphaFoldDB" id="A0A4Y9ZX89"/>
<gene>
    <name evidence="2" type="ORF">EWM64_g5331</name>
</gene>
<protein>
    <submittedName>
        <fullName evidence="2">Uncharacterized protein</fullName>
    </submittedName>
</protein>
<evidence type="ECO:0000313" key="3">
    <source>
        <dbReference type="Proteomes" id="UP000298061"/>
    </source>
</evidence>
<sequence>MQSTPALNITPAPCEHASSCSTCPSEASTSPSTTSASTTPFSSVPVTPADELSDELFPMDSAIKGDVSSTLHSALRREKDKDSVEANVKGLLGRSGSLTRAARRAKEVAKTGLKMLKKVRILLSLHNTQNVEAECVGAERRRRASQPFVRFDGYHVAQRAVQRHSVAAQAQGNAVAEPTERREADSDLQYAEPPHHDRTQAAPQQERMRGVSGSASAKSLARTHTPTPSKLQLVSTAESTAPSLASLPRSPAALLRVVLFPLT</sequence>
<evidence type="ECO:0000256" key="1">
    <source>
        <dbReference type="SAM" id="MobiDB-lite"/>
    </source>
</evidence>
<name>A0A4Y9ZX89_9AGAM</name>